<feature type="region of interest" description="Disordered" evidence="1">
    <location>
        <begin position="1"/>
        <end position="24"/>
    </location>
</feature>
<dbReference type="EMBL" id="CATNWA010014247">
    <property type="protein sequence ID" value="CAI9569543.1"/>
    <property type="molecule type" value="Genomic_DNA"/>
</dbReference>
<evidence type="ECO:0000256" key="1">
    <source>
        <dbReference type="SAM" id="MobiDB-lite"/>
    </source>
</evidence>
<evidence type="ECO:0000313" key="2">
    <source>
        <dbReference type="EMBL" id="CAI9569543.1"/>
    </source>
</evidence>
<dbReference type="Proteomes" id="UP001162483">
    <property type="component" value="Unassembled WGS sequence"/>
</dbReference>
<keyword evidence="3" id="KW-1185">Reference proteome</keyword>
<reference evidence="2" key="1">
    <citation type="submission" date="2023-05" db="EMBL/GenBank/DDBJ databases">
        <authorList>
            <person name="Stuckert A."/>
        </authorList>
    </citation>
    <scope>NUCLEOTIDE SEQUENCE</scope>
</reference>
<organism evidence="2 3">
    <name type="scientific">Staurois parvus</name>
    <dbReference type="NCBI Taxonomy" id="386267"/>
    <lineage>
        <taxon>Eukaryota</taxon>
        <taxon>Metazoa</taxon>
        <taxon>Chordata</taxon>
        <taxon>Craniata</taxon>
        <taxon>Vertebrata</taxon>
        <taxon>Euteleostomi</taxon>
        <taxon>Amphibia</taxon>
        <taxon>Batrachia</taxon>
        <taxon>Anura</taxon>
        <taxon>Neobatrachia</taxon>
        <taxon>Ranoidea</taxon>
        <taxon>Ranidae</taxon>
        <taxon>Staurois</taxon>
    </lineage>
</organism>
<name>A0ABN9DAD5_9NEOB</name>
<comment type="caution">
    <text evidence="2">The sequence shown here is derived from an EMBL/GenBank/DDBJ whole genome shotgun (WGS) entry which is preliminary data.</text>
</comment>
<accession>A0ABN9DAD5</accession>
<protein>
    <submittedName>
        <fullName evidence="2">Uncharacterized protein</fullName>
    </submittedName>
</protein>
<gene>
    <name evidence="2" type="ORF">SPARVUS_LOCUS6938881</name>
</gene>
<sequence>MKSPCWTLHLGQSDESPAPPIQLNRDPICSIEKKQLRQFMRGRKRNSWNRFQGSIPDISSKLFNTPRPLRPAPETSLILYCRQ</sequence>
<evidence type="ECO:0000313" key="3">
    <source>
        <dbReference type="Proteomes" id="UP001162483"/>
    </source>
</evidence>
<proteinExistence type="predicted"/>